<dbReference type="GO" id="GO:0032222">
    <property type="term" value="P:regulation of synaptic transmission, cholinergic"/>
    <property type="evidence" value="ECO:0007669"/>
    <property type="project" value="InterPro"/>
</dbReference>
<organism evidence="3 4">
    <name type="scientific">Allacma fusca</name>
    <dbReference type="NCBI Taxonomy" id="39272"/>
    <lineage>
        <taxon>Eukaryota</taxon>
        <taxon>Metazoa</taxon>
        <taxon>Ecdysozoa</taxon>
        <taxon>Arthropoda</taxon>
        <taxon>Hexapoda</taxon>
        <taxon>Collembola</taxon>
        <taxon>Symphypleona</taxon>
        <taxon>Sminthuridae</taxon>
        <taxon>Allacma</taxon>
    </lineage>
</organism>
<evidence type="ECO:0000313" key="4">
    <source>
        <dbReference type="Proteomes" id="UP000708208"/>
    </source>
</evidence>
<dbReference type="Proteomes" id="UP000708208">
    <property type="component" value="Unassembled WGS sequence"/>
</dbReference>
<keyword evidence="2" id="KW-0325">Glycoprotein</keyword>
<dbReference type="AlphaFoldDB" id="A0A8J2MGA1"/>
<proteinExistence type="predicted"/>
<gene>
    <name evidence="3" type="ORF">AFUS01_LOCUS47347</name>
</gene>
<protein>
    <submittedName>
        <fullName evidence="3">Uncharacterized protein</fullName>
    </submittedName>
</protein>
<evidence type="ECO:0000256" key="2">
    <source>
        <dbReference type="ARBA" id="ARBA00023180"/>
    </source>
</evidence>
<reference evidence="3" key="1">
    <citation type="submission" date="2021-06" db="EMBL/GenBank/DDBJ databases">
        <authorList>
            <person name="Hodson N. C."/>
            <person name="Mongue J. A."/>
            <person name="Jaron S. K."/>
        </authorList>
    </citation>
    <scope>NUCLEOTIDE SEQUENCE</scope>
</reference>
<dbReference type="InterPro" id="IPR031424">
    <property type="entry name" value="QVR-like"/>
</dbReference>
<sequence length="168" mass="18744">MSQKTHKYSVTKSEIRIIIAITWCTFLVYNAQSLECYQCAGHFNESAPEPYMDCVYLNHTPSVVTCIGVTQCFETFGDNDDDEDTNFGGDYVRRGCVVTNTTKDQIRCQKFKEGGFEGSVCRCDTDLCNNHTEPPDVVGSTANCKLEVSSSSVFFGFVFLALKMITCI</sequence>
<dbReference type="Pfam" id="PF17064">
    <property type="entry name" value="QVR"/>
    <property type="match status" value="1"/>
</dbReference>
<name>A0A8J2MGA1_9HEXA</name>
<evidence type="ECO:0000313" key="3">
    <source>
        <dbReference type="EMBL" id="CAG7838370.1"/>
    </source>
</evidence>
<dbReference type="EMBL" id="CAJVCH010571727">
    <property type="protein sequence ID" value="CAG7838370.1"/>
    <property type="molecule type" value="Genomic_DNA"/>
</dbReference>
<keyword evidence="1" id="KW-0732">Signal</keyword>
<evidence type="ECO:0000256" key="1">
    <source>
        <dbReference type="ARBA" id="ARBA00022729"/>
    </source>
</evidence>
<comment type="caution">
    <text evidence="3">The sequence shown here is derived from an EMBL/GenBank/DDBJ whole genome shotgun (WGS) entry which is preliminary data.</text>
</comment>
<accession>A0A8J2MGA1</accession>
<dbReference type="GO" id="GO:0030431">
    <property type="term" value="P:sleep"/>
    <property type="evidence" value="ECO:0007669"/>
    <property type="project" value="InterPro"/>
</dbReference>
<keyword evidence="4" id="KW-1185">Reference proteome</keyword>